<dbReference type="Pfam" id="PF02867">
    <property type="entry name" value="Ribonuc_red_lgC"/>
    <property type="match status" value="2"/>
</dbReference>
<evidence type="ECO:0000256" key="2">
    <source>
        <dbReference type="ARBA" id="ARBA00007405"/>
    </source>
</evidence>
<feature type="domain" description="Ribonucleotide reductase large subunit C-terminal" evidence="13">
    <location>
        <begin position="428"/>
        <end position="573"/>
    </location>
</feature>
<dbReference type="EMBL" id="CP018258">
    <property type="protein sequence ID" value="APV45350.1"/>
    <property type="molecule type" value="Genomic_DNA"/>
</dbReference>
<keyword evidence="6 11" id="KW-0560">Oxidoreductase</keyword>
<dbReference type="GO" id="GO:0071897">
    <property type="term" value="P:DNA biosynthetic process"/>
    <property type="evidence" value="ECO:0007669"/>
    <property type="project" value="UniProtKB-KW"/>
</dbReference>
<proteinExistence type="inferred from homology"/>
<evidence type="ECO:0000256" key="6">
    <source>
        <dbReference type="ARBA" id="ARBA00023002"/>
    </source>
</evidence>
<dbReference type="InterPro" id="IPR008926">
    <property type="entry name" value="RNR_R1-su_N"/>
</dbReference>
<comment type="catalytic activity">
    <reaction evidence="10 11">
        <text>a 2'-deoxyribonucleoside 5'-diphosphate + [thioredoxin]-disulfide + H2O = a ribonucleoside 5'-diphosphate + [thioredoxin]-dithiol</text>
        <dbReference type="Rhea" id="RHEA:23252"/>
        <dbReference type="Rhea" id="RHEA-COMP:10698"/>
        <dbReference type="Rhea" id="RHEA-COMP:10700"/>
        <dbReference type="ChEBI" id="CHEBI:15377"/>
        <dbReference type="ChEBI" id="CHEBI:29950"/>
        <dbReference type="ChEBI" id="CHEBI:50058"/>
        <dbReference type="ChEBI" id="CHEBI:57930"/>
        <dbReference type="ChEBI" id="CHEBI:73316"/>
        <dbReference type="EC" id="1.17.4.1"/>
    </reaction>
</comment>
<name>A0A1P8FA74_9CHLR</name>
<dbReference type="SUPFAM" id="SSF48168">
    <property type="entry name" value="R1 subunit of ribonucleotide reductase, N-terminal domain"/>
    <property type="match status" value="1"/>
</dbReference>
<reference evidence="15" key="1">
    <citation type="submission" date="2016-11" db="EMBL/GenBank/DDBJ databases">
        <title>Dehalogenimonas formicexedens sp. nov., a chlorinated alkane respiring bacterium isolated from contaminated groundwater.</title>
        <authorList>
            <person name="Key T.A."/>
            <person name="Bowman K.S."/>
            <person name="Lee I."/>
            <person name="Chun J."/>
            <person name="Albuquerque L."/>
            <person name="da Costa M.S."/>
            <person name="Rainey F.A."/>
            <person name="Moe W.M."/>
        </authorList>
    </citation>
    <scope>NUCLEOTIDE SEQUENCE [LARGE SCALE GENOMIC DNA]</scope>
    <source>
        <strain evidence="15">NSZ-14</strain>
    </source>
</reference>
<dbReference type="PRINTS" id="PR01183">
    <property type="entry name" value="RIBORDTASEM1"/>
</dbReference>
<dbReference type="NCBIfam" id="TIGR02504">
    <property type="entry name" value="NrdJ_Z"/>
    <property type="match status" value="1"/>
</dbReference>
<dbReference type="InterPro" id="IPR013344">
    <property type="entry name" value="RNR_NrdJ/NrdZ"/>
</dbReference>
<evidence type="ECO:0000256" key="11">
    <source>
        <dbReference type="RuleBase" id="RU364064"/>
    </source>
</evidence>
<keyword evidence="4 11" id="KW-0237">DNA synthesis</keyword>
<dbReference type="KEGG" id="dfo:Dform_02040"/>
<dbReference type="InterPro" id="IPR000788">
    <property type="entry name" value="RNR_lg_C"/>
</dbReference>
<evidence type="ECO:0000256" key="7">
    <source>
        <dbReference type="ARBA" id="ARBA00023116"/>
    </source>
</evidence>
<keyword evidence="9 11" id="KW-0170">Cobalt</keyword>
<dbReference type="GO" id="GO:0009263">
    <property type="term" value="P:deoxyribonucleotide biosynthetic process"/>
    <property type="evidence" value="ECO:0007669"/>
    <property type="project" value="UniProtKB-KW"/>
</dbReference>
<keyword evidence="5 11" id="KW-0547">Nucleotide-binding</keyword>
<gene>
    <name evidence="14" type="primary">nrdA</name>
    <name evidence="14" type="synonym">nrdE</name>
    <name evidence="14" type="ORF">Dform_02040</name>
</gene>
<evidence type="ECO:0000256" key="1">
    <source>
        <dbReference type="ARBA" id="ARBA00001922"/>
    </source>
</evidence>
<comment type="similarity">
    <text evidence="2 11">Belongs to the ribonucleoside diphosphate reductase class-2 family.</text>
</comment>
<dbReference type="GO" id="GO:0005524">
    <property type="term" value="F:ATP binding"/>
    <property type="evidence" value="ECO:0007669"/>
    <property type="project" value="InterPro"/>
</dbReference>
<evidence type="ECO:0000256" key="3">
    <source>
        <dbReference type="ARBA" id="ARBA00022628"/>
    </source>
</evidence>
<dbReference type="InterPro" id="IPR013509">
    <property type="entry name" value="RNR_lsu_N"/>
</dbReference>
<evidence type="ECO:0000259" key="13">
    <source>
        <dbReference type="Pfam" id="PF02867"/>
    </source>
</evidence>
<feature type="domain" description="Ribonucleotide reductase large subunit C-terminal" evidence="13">
    <location>
        <begin position="103"/>
        <end position="420"/>
    </location>
</feature>
<keyword evidence="8" id="KW-1015">Disulfide bond</keyword>
<evidence type="ECO:0000256" key="4">
    <source>
        <dbReference type="ARBA" id="ARBA00022634"/>
    </source>
</evidence>
<dbReference type="AlphaFoldDB" id="A0A1P8FA74"/>
<organism evidence="14 15">
    <name type="scientific">Dehalogenimonas formicexedens</name>
    <dbReference type="NCBI Taxonomy" id="1839801"/>
    <lineage>
        <taxon>Bacteria</taxon>
        <taxon>Bacillati</taxon>
        <taxon>Chloroflexota</taxon>
        <taxon>Dehalococcoidia</taxon>
        <taxon>Dehalococcoidales</taxon>
        <taxon>Dehalococcoidaceae</taxon>
        <taxon>Dehalogenimonas</taxon>
    </lineage>
</organism>
<dbReference type="GO" id="GO:0031419">
    <property type="term" value="F:cobalamin binding"/>
    <property type="evidence" value="ECO:0007669"/>
    <property type="project" value="UniProtKB-KW"/>
</dbReference>
<evidence type="ECO:0000256" key="8">
    <source>
        <dbReference type="ARBA" id="ARBA00023157"/>
    </source>
</evidence>
<comment type="function">
    <text evidence="11">Catalyzes the reduction of ribonucleotides to deoxyribonucleotides. May function to provide a pool of deoxyribonucleotide precursors for DNA repair during oxygen limitation and/or for immediate growth after restoration of oxygen.</text>
</comment>
<evidence type="ECO:0000256" key="9">
    <source>
        <dbReference type="ARBA" id="ARBA00023285"/>
    </source>
</evidence>
<dbReference type="RefSeq" id="WP_076004854.1">
    <property type="nucleotide sequence ID" value="NZ_CP018258.1"/>
</dbReference>
<keyword evidence="3 11" id="KW-0846">Cobalamin</keyword>
<evidence type="ECO:0000256" key="5">
    <source>
        <dbReference type="ARBA" id="ARBA00022741"/>
    </source>
</evidence>
<accession>A0A1P8FA74</accession>
<protein>
    <recommendedName>
        <fullName evidence="11">Vitamin B12-dependent ribonucleotide reductase</fullName>
        <ecNumber evidence="11">1.17.4.1</ecNumber>
    </recommendedName>
</protein>
<dbReference type="PANTHER" id="PTHR43371">
    <property type="entry name" value="VITAMIN B12-DEPENDENT RIBONUCLEOTIDE REDUCTASE"/>
    <property type="match status" value="1"/>
</dbReference>
<evidence type="ECO:0000313" key="15">
    <source>
        <dbReference type="Proteomes" id="UP000185934"/>
    </source>
</evidence>
<evidence type="ECO:0000256" key="10">
    <source>
        <dbReference type="ARBA" id="ARBA00047754"/>
    </source>
</evidence>
<dbReference type="PANTHER" id="PTHR43371:SF1">
    <property type="entry name" value="RIBONUCLEOSIDE-DIPHOSPHATE REDUCTASE"/>
    <property type="match status" value="1"/>
</dbReference>
<dbReference type="EC" id="1.17.4.1" evidence="11"/>
<keyword evidence="15" id="KW-1185">Reference proteome</keyword>
<dbReference type="Pfam" id="PF00317">
    <property type="entry name" value="Ribonuc_red_lgN"/>
    <property type="match status" value="1"/>
</dbReference>
<dbReference type="GO" id="GO:0004748">
    <property type="term" value="F:ribonucleoside-diphosphate reductase activity, thioredoxin disulfide as acceptor"/>
    <property type="evidence" value="ECO:0007669"/>
    <property type="project" value="UniProtKB-EC"/>
</dbReference>
<comment type="cofactor">
    <cofactor evidence="1 11">
        <name>adenosylcob(III)alamin</name>
        <dbReference type="ChEBI" id="CHEBI:18408"/>
    </cofactor>
</comment>
<evidence type="ECO:0000259" key="12">
    <source>
        <dbReference type="Pfam" id="PF00317"/>
    </source>
</evidence>
<dbReference type="CDD" id="cd02888">
    <property type="entry name" value="RNR_II_dimer"/>
    <property type="match status" value="1"/>
</dbReference>
<keyword evidence="7" id="KW-0215">Deoxyribonucleotide synthesis</keyword>
<dbReference type="Proteomes" id="UP000185934">
    <property type="component" value="Chromosome"/>
</dbReference>
<dbReference type="OrthoDB" id="9762933at2"/>
<dbReference type="UniPathway" id="UPA00326"/>
<dbReference type="InterPro" id="IPR050862">
    <property type="entry name" value="RdRp_reductase_class-2"/>
</dbReference>
<sequence length="601" mass="65163">MSKAQTSKTLPTQACDQIEITPNARRVLEKRYLRKDSRGRVIETPEGLFRRVAKALAAAELIYDPKADVAAKEEELFGVMSRLEFLPNSPTLLNAGKKNGQLAACFALPVEDSVEGIFDAMKYTALIHKSGGGTGFSFSRLRPAGDSVDGEAGIAGGPVNFLNALSIASDVIRQGGVRRGCSIGLLSVHHPDILKFIAAKDDPMALTNFCISVAITDAFMDSLDKGTDYDLINPRTGKVTGHLNAVEVFKKIVAQSWKTGDPGLVFIDRINRGNPTPNLGPIETVTGCAEQALLPYESCNLGSINLAKMVKTDGSKSVVDYEKLGTVIKTAINLLDNVIDVNHYPLPQIEEVTKKTRKIGLGVMGFADMLVLLGIPYDSGEAVKIAEYVMAFITDTAHDASEELAKKRGVFPAWKGSVWDAPVGRPQRHASCTTVAPTGTISLIAGCNVGIEPFYATVFVRNVLDGENLLEINPYFEAAARHQGFYSGDLLQELVTCADLQKAESVPDTVKRVFATSNRISPEAHVRIQAAFQRHTDGAVSKMTNVPNTTTPQEQADIFLFGYREGVKGITLYRDASRELESLCADEKAHKLVTEYIKANP</sequence>
<evidence type="ECO:0000313" key="14">
    <source>
        <dbReference type="EMBL" id="APV45350.1"/>
    </source>
</evidence>
<dbReference type="STRING" id="1839801.Dform_02040"/>
<feature type="domain" description="Ribonucleotide reductase large subunit N-terminal" evidence="12">
    <location>
        <begin position="20"/>
        <end position="100"/>
    </location>
</feature>
<dbReference type="Gene3D" id="3.20.70.20">
    <property type="match status" value="1"/>
</dbReference>
<dbReference type="SUPFAM" id="SSF51998">
    <property type="entry name" value="PFL-like glycyl radical enzymes"/>
    <property type="match status" value="1"/>
</dbReference>